<dbReference type="Pfam" id="PF13305">
    <property type="entry name" value="TetR_C_33"/>
    <property type="match status" value="1"/>
</dbReference>
<reference evidence="6 7" key="1">
    <citation type="submission" date="2019-06" db="EMBL/GenBank/DDBJ databases">
        <title>Whole genome shotgun sequence of Cellulomonas gelida NBRC 3748.</title>
        <authorList>
            <person name="Hosoyama A."/>
            <person name="Uohara A."/>
            <person name="Ohji S."/>
            <person name="Ichikawa N."/>
        </authorList>
    </citation>
    <scope>NUCLEOTIDE SEQUENCE [LARGE SCALE GENOMIC DNA]</scope>
    <source>
        <strain evidence="6 7">NBRC 3748</strain>
    </source>
</reference>
<organism evidence="6 7">
    <name type="scientific">Cellulomonas gelida</name>
    <dbReference type="NCBI Taxonomy" id="1712"/>
    <lineage>
        <taxon>Bacteria</taxon>
        <taxon>Bacillati</taxon>
        <taxon>Actinomycetota</taxon>
        <taxon>Actinomycetes</taxon>
        <taxon>Micrococcales</taxon>
        <taxon>Cellulomonadaceae</taxon>
        <taxon>Cellulomonas</taxon>
    </lineage>
</organism>
<evidence type="ECO:0000256" key="2">
    <source>
        <dbReference type="ARBA" id="ARBA00023125"/>
    </source>
</evidence>
<feature type="domain" description="HTH tetR-type" evidence="5">
    <location>
        <begin position="15"/>
        <end position="75"/>
    </location>
</feature>
<dbReference type="SUPFAM" id="SSF48498">
    <property type="entry name" value="Tetracyclin repressor-like, C-terminal domain"/>
    <property type="match status" value="1"/>
</dbReference>
<dbReference type="Gene3D" id="1.10.357.10">
    <property type="entry name" value="Tetracycline Repressor, domain 2"/>
    <property type="match status" value="1"/>
</dbReference>
<evidence type="ECO:0000256" key="4">
    <source>
        <dbReference type="PROSITE-ProRule" id="PRU00335"/>
    </source>
</evidence>
<feature type="DNA-binding region" description="H-T-H motif" evidence="4">
    <location>
        <begin position="38"/>
        <end position="57"/>
    </location>
</feature>
<dbReference type="Proteomes" id="UP000320461">
    <property type="component" value="Unassembled WGS sequence"/>
</dbReference>
<dbReference type="GO" id="GO:0003700">
    <property type="term" value="F:DNA-binding transcription factor activity"/>
    <property type="evidence" value="ECO:0007669"/>
    <property type="project" value="TreeGrafter"/>
</dbReference>
<evidence type="ECO:0000313" key="6">
    <source>
        <dbReference type="EMBL" id="GEA85561.1"/>
    </source>
</evidence>
<dbReference type="RefSeq" id="WP_170210987.1">
    <property type="nucleotide sequence ID" value="NZ_BJLQ01000039.1"/>
</dbReference>
<keyword evidence="3" id="KW-0804">Transcription</keyword>
<evidence type="ECO:0000313" key="7">
    <source>
        <dbReference type="Proteomes" id="UP000320461"/>
    </source>
</evidence>
<dbReference type="InterPro" id="IPR001647">
    <property type="entry name" value="HTH_TetR"/>
</dbReference>
<dbReference type="Pfam" id="PF00440">
    <property type="entry name" value="TetR_N"/>
    <property type="match status" value="1"/>
</dbReference>
<dbReference type="PANTHER" id="PTHR30055:SF226">
    <property type="entry name" value="HTH-TYPE TRANSCRIPTIONAL REGULATOR PKSA"/>
    <property type="match status" value="1"/>
</dbReference>
<name>A0A4Y3KMB5_9CELL</name>
<dbReference type="PANTHER" id="PTHR30055">
    <property type="entry name" value="HTH-TYPE TRANSCRIPTIONAL REGULATOR RUTR"/>
    <property type="match status" value="1"/>
</dbReference>
<dbReference type="InterPro" id="IPR050109">
    <property type="entry name" value="HTH-type_TetR-like_transc_reg"/>
</dbReference>
<comment type="caution">
    <text evidence="6">The sequence shown here is derived from an EMBL/GenBank/DDBJ whole genome shotgun (WGS) entry which is preliminary data.</text>
</comment>
<evidence type="ECO:0000259" key="5">
    <source>
        <dbReference type="PROSITE" id="PS50977"/>
    </source>
</evidence>
<dbReference type="SUPFAM" id="SSF46689">
    <property type="entry name" value="Homeodomain-like"/>
    <property type="match status" value="1"/>
</dbReference>
<dbReference type="InterPro" id="IPR036271">
    <property type="entry name" value="Tet_transcr_reg_TetR-rel_C_sf"/>
</dbReference>
<keyword evidence="2 4" id="KW-0238">DNA-binding</keyword>
<sequence>MSPDAPTTPRARARAAFQADLLAAARARIAAEGAAQLSLRAVARDLGVASSAVYRYVESRDALLTMLLVESYDEVAEACEAALARAVDDAAAPGQTWLAVGRAFRTWAVEHRHSYELIYGTPVPGYAAPQDTVPHATRVWAAVAAPLLDAHARGVLGPSPADGRSDDLVDPFAVELAREMAGVAGRLARGAVPSDAAAALVVRSFSLFEALLGALSAELFGHLHRVVADPARAFDVTLATVAAGVGLRVDLAG</sequence>
<proteinExistence type="predicted"/>
<dbReference type="InterPro" id="IPR009057">
    <property type="entry name" value="Homeodomain-like_sf"/>
</dbReference>
<dbReference type="GO" id="GO:0000976">
    <property type="term" value="F:transcription cis-regulatory region binding"/>
    <property type="evidence" value="ECO:0007669"/>
    <property type="project" value="TreeGrafter"/>
</dbReference>
<evidence type="ECO:0000256" key="3">
    <source>
        <dbReference type="ARBA" id="ARBA00023163"/>
    </source>
</evidence>
<evidence type="ECO:0000256" key="1">
    <source>
        <dbReference type="ARBA" id="ARBA00023015"/>
    </source>
</evidence>
<keyword evidence="7" id="KW-1185">Reference proteome</keyword>
<dbReference type="AlphaFoldDB" id="A0A4Y3KMB5"/>
<dbReference type="InterPro" id="IPR025996">
    <property type="entry name" value="MT1864/Rv1816-like_C"/>
</dbReference>
<protein>
    <submittedName>
        <fullName evidence="6">TetR family transcriptional regulator</fullName>
    </submittedName>
</protein>
<dbReference type="EMBL" id="BJLQ01000039">
    <property type="protein sequence ID" value="GEA85561.1"/>
    <property type="molecule type" value="Genomic_DNA"/>
</dbReference>
<accession>A0A4Y3KMB5</accession>
<gene>
    <name evidence="6" type="ORF">CGE01nite_28120</name>
</gene>
<dbReference type="PROSITE" id="PS50977">
    <property type="entry name" value="HTH_TETR_2"/>
    <property type="match status" value="1"/>
</dbReference>
<keyword evidence="1" id="KW-0805">Transcription regulation</keyword>